<dbReference type="InterPro" id="IPR035068">
    <property type="entry name" value="TldD/PmbA_N"/>
</dbReference>
<dbReference type="InterPro" id="IPR002510">
    <property type="entry name" value="Metalloprtase-TldD/E_N"/>
</dbReference>
<dbReference type="AlphaFoldDB" id="A0A211Z2H2"/>
<dbReference type="GO" id="GO:0006508">
    <property type="term" value="P:proteolysis"/>
    <property type="evidence" value="ECO:0007669"/>
    <property type="project" value="InterPro"/>
</dbReference>
<evidence type="ECO:0000259" key="4">
    <source>
        <dbReference type="Pfam" id="PF19290"/>
    </source>
</evidence>
<reference evidence="6" key="1">
    <citation type="submission" date="2017-05" db="EMBL/GenBank/DDBJ databases">
        <authorList>
            <person name="Macchi M."/>
            <person name="Festa S."/>
            <person name="Coppotelli B.M."/>
            <person name="Morelli I.S."/>
        </authorList>
    </citation>
    <scope>NUCLEOTIDE SEQUENCE [LARGE SCALE GENOMIC DNA]</scope>
    <source>
        <strain evidence="6">I</strain>
    </source>
</reference>
<evidence type="ECO:0000259" key="3">
    <source>
        <dbReference type="Pfam" id="PF19289"/>
    </source>
</evidence>
<dbReference type="Pfam" id="PF01523">
    <property type="entry name" value="PmbA_TldD_1st"/>
    <property type="match status" value="1"/>
</dbReference>
<evidence type="ECO:0000256" key="1">
    <source>
        <dbReference type="ARBA" id="ARBA00005836"/>
    </source>
</evidence>
<organism evidence="5 6">
    <name type="scientific">Inquilinus limosus</name>
    <dbReference type="NCBI Taxonomy" id="171674"/>
    <lineage>
        <taxon>Bacteria</taxon>
        <taxon>Pseudomonadati</taxon>
        <taxon>Pseudomonadota</taxon>
        <taxon>Alphaproteobacteria</taxon>
        <taxon>Rhodospirillales</taxon>
        <taxon>Rhodospirillaceae</taxon>
        <taxon>Inquilinus</taxon>
    </lineage>
</organism>
<name>A0A211Z2H2_9PROT</name>
<dbReference type="GO" id="GO:0005829">
    <property type="term" value="C:cytosol"/>
    <property type="evidence" value="ECO:0007669"/>
    <property type="project" value="TreeGrafter"/>
</dbReference>
<sequence>MAPEPTDRTMPDSHDATLDLLSGLIDKAKRAGADAADAVLFDSTSISISYRLGKLEHVERSEGGDLGLRVFIGKRMAIVSSSDRRPAALDEAVERAVAMAKVVPEDPYCGIADPSELATQLPELDLVDPIEPSTETLSDRARAAEEAALAVAGVTNSEGASAGFGRSMAAMVASNGFARVTGSTGSSISVSAIAGEGTAMETDYDHTSAVHADDLQSADGVGRSAGARAVARLGARKAATARVPVVFDPRVSRSLLGHLVGAINGAAIARGTSFLKEKMGEAVFAPGIEVIDDPHIRRGLRSRPCDSEGVASRRRALIEDGRLTTWLLDLRSARQLALAPTGHAVRGTSGPPGASPANLYLAPGSASPQELLADIQDGFYVTGLMGSSVNGVTGDYSRGAHGVWIERGRLAYPVNEVTIAGNLKDMYRALVPADDLVLRYGMDAPTVRIDGMTVAGR</sequence>
<dbReference type="Proteomes" id="UP000196655">
    <property type="component" value="Unassembled WGS sequence"/>
</dbReference>
<comment type="similarity">
    <text evidence="1">Belongs to the peptidase U62 family.</text>
</comment>
<dbReference type="InterPro" id="IPR036059">
    <property type="entry name" value="TldD/PmbA_sf"/>
</dbReference>
<dbReference type="STRING" id="1122125.GCA_000423185_01115"/>
<feature type="domain" description="Metalloprotease TldD/E N-terminal" evidence="2">
    <location>
        <begin position="36"/>
        <end position="100"/>
    </location>
</feature>
<dbReference type="EMBL" id="NHON01000117">
    <property type="protein sequence ID" value="OWJ59479.1"/>
    <property type="molecule type" value="Genomic_DNA"/>
</dbReference>
<gene>
    <name evidence="5" type="ORF">BWR60_32220</name>
</gene>
<evidence type="ECO:0000313" key="6">
    <source>
        <dbReference type="Proteomes" id="UP000196655"/>
    </source>
</evidence>
<dbReference type="InterPro" id="IPR045570">
    <property type="entry name" value="Metalloprtase-TldD/E_cen_dom"/>
</dbReference>
<dbReference type="PANTHER" id="PTHR43421">
    <property type="entry name" value="METALLOPROTEASE PMBA"/>
    <property type="match status" value="1"/>
</dbReference>
<dbReference type="InterPro" id="IPR045569">
    <property type="entry name" value="Metalloprtase-TldD/E_C"/>
</dbReference>
<comment type="caution">
    <text evidence="5">The sequence shown here is derived from an EMBL/GenBank/DDBJ whole genome shotgun (WGS) entry which is preliminary data.</text>
</comment>
<proteinExistence type="inferred from homology"/>
<protein>
    <submittedName>
        <fullName evidence="5">Modulator protein</fullName>
    </submittedName>
</protein>
<dbReference type="SUPFAM" id="SSF111283">
    <property type="entry name" value="Putative modulator of DNA gyrase, PmbA/TldD"/>
    <property type="match status" value="1"/>
</dbReference>
<evidence type="ECO:0000313" key="5">
    <source>
        <dbReference type="EMBL" id="OWJ59479.1"/>
    </source>
</evidence>
<dbReference type="Gene3D" id="3.30.2290.10">
    <property type="entry name" value="PmbA/TldD superfamily"/>
    <property type="match status" value="1"/>
</dbReference>
<feature type="domain" description="Metalloprotease TldD/E C-terminal" evidence="3">
    <location>
        <begin position="241"/>
        <end position="456"/>
    </location>
</feature>
<feature type="domain" description="Metalloprotease TldD/E central" evidence="4">
    <location>
        <begin position="128"/>
        <end position="233"/>
    </location>
</feature>
<keyword evidence="6" id="KW-1185">Reference proteome</keyword>
<dbReference type="PANTHER" id="PTHR43421:SF1">
    <property type="entry name" value="METALLOPROTEASE PMBA"/>
    <property type="match status" value="1"/>
</dbReference>
<accession>A0A211Z2H2</accession>
<evidence type="ECO:0000259" key="2">
    <source>
        <dbReference type="Pfam" id="PF01523"/>
    </source>
</evidence>
<dbReference type="Pfam" id="PF19290">
    <property type="entry name" value="PmbA_TldD_2nd"/>
    <property type="match status" value="1"/>
</dbReference>
<dbReference type="GO" id="GO:0008237">
    <property type="term" value="F:metallopeptidase activity"/>
    <property type="evidence" value="ECO:0007669"/>
    <property type="project" value="InterPro"/>
</dbReference>
<dbReference type="InterPro" id="IPR047657">
    <property type="entry name" value="PmbA"/>
</dbReference>
<dbReference type="Pfam" id="PF19289">
    <property type="entry name" value="PmbA_TldD_3rd"/>
    <property type="match status" value="1"/>
</dbReference>